<sequence>MSDRDAMEAWMAESAEFTQNMAQVSETSAEIWSTFLGAQAAKSEHPTRIDPLNTLPSFTNFAKVLADNPQELTAATMAWWQAQADLWQGAWSRWLGDATEPMVEPARSDKRFKHEQWSENVLFDYLKQSYLLTSSYLQGTAHSVGDLPPQERKKIEFYTRTFVEAMSPSNFFALNPEVLEATAAQKGQNLVRGLKMMLQDMERGKGELIIRQTDMDAFEVGRDMAISPGSVVYQNNVLQLIQYAPTTEQVHAKPLMFIPPWINKYYVLDLNEKKSMMKWLVAQGFTVFMVSWVNPDERQAAETWDSYMDALSDAMDAALKETGQKKLNLASYCIGGTMVGSILAHAGKKKDTRIASATLFTAQLDFADAGELQVFVDDKTIDAVDAEMEKGYLPAEKMASAFNMLRSADLIWGYVVNNYMLGKDPFPFDLLYWNADSTAMPARVHHFYLETFYRNNAFVKGELPVKGEVVSLADITGPVYHVATREDHIAPAHSVYRGAGMMTKADVRFVLAGSGHIAGVVNPPAAEKYQYWVNEDLEPATLDEWMLKTQEHPGSWWQDWAPWLASHSGRMVKAREPGQKLGVIEPAPGSFVRIRFDQR</sequence>
<gene>
    <name evidence="6" type="ORF">SAMN06273572_101400</name>
</gene>
<dbReference type="OrthoDB" id="7208816at2"/>
<evidence type="ECO:0000256" key="1">
    <source>
        <dbReference type="ARBA" id="ARBA00004496"/>
    </source>
</evidence>
<evidence type="ECO:0000259" key="5">
    <source>
        <dbReference type="Pfam" id="PF07167"/>
    </source>
</evidence>
<evidence type="ECO:0000256" key="2">
    <source>
        <dbReference type="ARBA" id="ARBA00022490"/>
    </source>
</evidence>
<dbReference type="InterPro" id="IPR010963">
    <property type="entry name" value="PHA_synth_I"/>
</dbReference>
<protein>
    <submittedName>
        <fullName evidence="6">Polyhydroxyalkanoate synthase</fullName>
    </submittedName>
</protein>
<dbReference type="InterPro" id="IPR029058">
    <property type="entry name" value="AB_hydrolase_fold"/>
</dbReference>
<keyword evidence="7" id="KW-1185">Reference proteome</keyword>
<keyword evidence="4" id="KW-0012">Acyltransferase</keyword>
<accession>A0A2C9CMR7</accession>
<dbReference type="Pfam" id="PF07167">
    <property type="entry name" value="PhaC_N"/>
    <property type="match status" value="1"/>
</dbReference>
<dbReference type="GO" id="GO:0005737">
    <property type="term" value="C:cytoplasm"/>
    <property type="evidence" value="ECO:0007669"/>
    <property type="project" value="UniProtKB-SubCell"/>
</dbReference>
<dbReference type="RefSeq" id="WP_097928127.1">
    <property type="nucleotide sequence ID" value="NZ_OCTN01000001.1"/>
</dbReference>
<dbReference type="EMBL" id="OCTN01000001">
    <property type="protein sequence ID" value="SOH92553.1"/>
    <property type="molecule type" value="Genomic_DNA"/>
</dbReference>
<dbReference type="AlphaFoldDB" id="A0A2C9CMR7"/>
<comment type="subcellular location">
    <subcellularLocation>
        <location evidence="1">Cytoplasm</location>
    </subcellularLocation>
</comment>
<dbReference type="InterPro" id="IPR051321">
    <property type="entry name" value="PHA/PHB_synthase"/>
</dbReference>
<organism evidence="6 7">
    <name type="scientific">Pontivivens marinum</name>
    <dbReference type="NCBI Taxonomy" id="1690039"/>
    <lineage>
        <taxon>Bacteria</taxon>
        <taxon>Pseudomonadati</taxon>
        <taxon>Pseudomonadota</taxon>
        <taxon>Alphaproteobacteria</taxon>
        <taxon>Rhodobacterales</taxon>
        <taxon>Paracoccaceae</taxon>
        <taxon>Pontivivens</taxon>
    </lineage>
</organism>
<evidence type="ECO:0000313" key="7">
    <source>
        <dbReference type="Proteomes" id="UP000220034"/>
    </source>
</evidence>
<dbReference type="Proteomes" id="UP000220034">
    <property type="component" value="Unassembled WGS sequence"/>
</dbReference>
<evidence type="ECO:0000313" key="6">
    <source>
        <dbReference type="EMBL" id="SOH92553.1"/>
    </source>
</evidence>
<dbReference type="InterPro" id="IPR010941">
    <property type="entry name" value="PhaC_N"/>
</dbReference>
<dbReference type="NCBIfam" id="TIGR01838">
    <property type="entry name" value="PHA_synth_I"/>
    <property type="match status" value="1"/>
</dbReference>
<dbReference type="Gene3D" id="3.40.50.1820">
    <property type="entry name" value="alpha/beta hydrolase"/>
    <property type="match status" value="1"/>
</dbReference>
<dbReference type="GO" id="GO:0042619">
    <property type="term" value="P:poly-hydroxybutyrate biosynthetic process"/>
    <property type="evidence" value="ECO:0007669"/>
    <property type="project" value="InterPro"/>
</dbReference>
<proteinExistence type="predicted"/>
<keyword evidence="3" id="KW-0808">Transferase</keyword>
<evidence type="ECO:0000256" key="4">
    <source>
        <dbReference type="ARBA" id="ARBA00023315"/>
    </source>
</evidence>
<feature type="domain" description="Poly-beta-hydroxybutyrate polymerase N-terminal" evidence="5">
    <location>
        <begin position="109"/>
        <end position="280"/>
    </location>
</feature>
<keyword evidence="2" id="KW-0963">Cytoplasm</keyword>
<evidence type="ECO:0000256" key="3">
    <source>
        <dbReference type="ARBA" id="ARBA00022679"/>
    </source>
</evidence>
<dbReference type="PANTHER" id="PTHR36837">
    <property type="entry name" value="POLY(3-HYDROXYALKANOATE) POLYMERASE SUBUNIT PHAC"/>
    <property type="match status" value="1"/>
</dbReference>
<dbReference type="PANTHER" id="PTHR36837:SF5">
    <property type="entry name" value="POLY-3-HYDROXYBUTYRATE SYNTHASE"/>
    <property type="match status" value="1"/>
</dbReference>
<name>A0A2C9CMR7_9RHOB</name>
<dbReference type="GO" id="GO:0016746">
    <property type="term" value="F:acyltransferase activity"/>
    <property type="evidence" value="ECO:0007669"/>
    <property type="project" value="UniProtKB-KW"/>
</dbReference>
<reference evidence="7" key="1">
    <citation type="submission" date="2017-09" db="EMBL/GenBank/DDBJ databases">
        <authorList>
            <person name="Varghese N."/>
            <person name="Submissions S."/>
        </authorList>
    </citation>
    <scope>NUCLEOTIDE SEQUENCE [LARGE SCALE GENOMIC DNA]</scope>
    <source>
        <strain evidence="7">C7</strain>
    </source>
</reference>
<dbReference type="SUPFAM" id="SSF53474">
    <property type="entry name" value="alpha/beta-Hydrolases"/>
    <property type="match status" value="1"/>
</dbReference>